<evidence type="ECO:0000313" key="2">
    <source>
        <dbReference type="EMBL" id="TDN94883.1"/>
    </source>
</evidence>
<name>A0A4R6GIV0_9BURK</name>
<feature type="region of interest" description="Disordered" evidence="1">
    <location>
        <begin position="22"/>
        <end position="95"/>
    </location>
</feature>
<evidence type="ECO:0000313" key="3">
    <source>
        <dbReference type="Proteomes" id="UP000294737"/>
    </source>
</evidence>
<comment type="caution">
    <text evidence="2">The sequence shown here is derived from an EMBL/GenBank/DDBJ whole genome shotgun (WGS) entry which is preliminary data.</text>
</comment>
<feature type="compositionally biased region" description="Basic and acidic residues" evidence="1">
    <location>
        <begin position="30"/>
        <end position="54"/>
    </location>
</feature>
<evidence type="ECO:0000256" key="1">
    <source>
        <dbReference type="SAM" id="MobiDB-lite"/>
    </source>
</evidence>
<sequence length="95" mass="10865">MLLASALVSTSTVFAQSGFQGYAFGYGTQNDDRNRSNQGKRGNDDRRQSADRFNDNNANRNAEQSRRDPRLSPDERRALRRQIDEAGRDIYAPRR</sequence>
<gene>
    <name evidence="2" type="ORF">EV677_1444</name>
</gene>
<protein>
    <submittedName>
        <fullName evidence="2">Uncharacterized protein</fullName>
    </submittedName>
</protein>
<organism evidence="2 3">
    <name type="scientific">Herminiimonas fonticola</name>
    <dbReference type="NCBI Taxonomy" id="303380"/>
    <lineage>
        <taxon>Bacteria</taxon>
        <taxon>Pseudomonadati</taxon>
        <taxon>Pseudomonadota</taxon>
        <taxon>Betaproteobacteria</taxon>
        <taxon>Burkholderiales</taxon>
        <taxon>Oxalobacteraceae</taxon>
        <taxon>Herminiimonas</taxon>
    </lineage>
</organism>
<proteinExistence type="predicted"/>
<feature type="compositionally biased region" description="Basic and acidic residues" evidence="1">
    <location>
        <begin position="63"/>
        <end position="95"/>
    </location>
</feature>
<dbReference type="AlphaFoldDB" id="A0A4R6GIV0"/>
<dbReference type="EMBL" id="SNWF01000004">
    <property type="protein sequence ID" value="TDN94883.1"/>
    <property type="molecule type" value="Genomic_DNA"/>
</dbReference>
<reference evidence="2 3" key="1">
    <citation type="submission" date="2019-03" db="EMBL/GenBank/DDBJ databases">
        <title>Genomic Encyclopedia of Type Strains, Phase IV (KMG-IV): sequencing the most valuable type-strain genomes for metagenomic binning, comparative biology and taxonomic classification.</title>
        <authorList>
            <person name="Goeker M."/>
        </authorList>
    </citation>
    <scope>NUCLEOTIDE SEQUENCE [LARGE SCALE GENOMIC DNA]</scope>
    <source>
        <strain evidence="2 3">DSM 18555</strain>
    </source>
</reference>
<accession>A0A4R6GIV0</accession>
<dbReference type="Proteomes" id="UP000294737">
    <property type="component" value="Unassembled WGS sequence"/>
</dbReference>
<keyword evidence="3" id="KW-1185">Reference proteome</keyword>